<reference evidence="1 2" key="1">
    <citation type="journal article" date="2023" name="Hortic Res">
        <title>Pangenome of water caltrop reveals structural variations and asymmetric subgenome divergence after allopolyploidization.</title>
        <authorList>
            <person name="Zhang X."/>
            <person name="Chen Y."/>
            <person name="Wang L."/>
            <person name="Yuan Y."/>
            <person name="Fang M."/>
            <person name="Shi L."/>
            <person name="Lu R."/>
            <person name="Comes H.P."/>
            <person name="Ma Y."/>
            <person name="Chen Y."/>
            <person name="Huang G."/>
            <person name="Zhou Y."/>
            <person name="Zheng Z."/>
            <person name="Qiu Y."/>
        </authorList>
    </citation>
    <scope>NUCLEOTIDE SEQUENCE [LARGE SCALE GENOMIC DNA]</scope>
    <source>
        <tissue evidence="1">Roots</tissue>
    </source>
</reference>
<sequence>MRRNSESLGLEAVAGCPGNDLAGSEVELARAVGDRRPVVVDVADETAAGVADNLRPLPLDSPIVECLEERPDLVLLLESELGGVDGREGEGSLVPRLEVDFSWEEVVRAEVQVHPALLAAIDRGSHSFVCSEERRCCYR</sequence>
<evidence type="ECO:0000313" key="2">
    <source>
        <dbReference type="Proteomes" id="UP001345219"/>
    </source>
</evidence>
<dbReference type="AlphaFoldDB" id="A0AAN7L3S5"/>
<evidence type="ECO:0000313" key="1">
    <source>
        <dbReference type="EMBL" id="KAK4778095.1"/>
    </source>
</evidence>
<dbReference type="Proteomes" id="UP001345219">
    <property type="component" value="Chromosome 14"/>
</dbReference>
<name>A0AAN7L3S5_9MYRT</name>
<dbReference type="EMBL" id="JAXIOK010000002">
    <property type="protein sequence ID" value="KAK4778095.1"/>
    <property type="molecule type" value="Genomic_DNA"/>
</dbReference>
<proteinExistence type="predicted"/>
<gene>
    <name evidence="1" type="ORF">SAY87_018282</name>
</gene>
<organism evidence="1 2">
    <name type="scientific">Trapa incisa</name>
    <dbReference type="NCBI Taxonomy" id="236973"/>
    <lineage>
        <taxon>Eukaryota</taxon>
        <taxon>Viridiplantae</taxon>
        <taxon>Streptophyta</taxon>
        <taxon>Embryophyta</taxon>
        <taxon>Tracheophyta</taxon>
        <taxon>Spermatophyta</taxon>
        <taxon>Magnoliopsida</taxon>
        <taxon>eudicotyledons</taxon>
        <taxon>Gunneridae</taxon>
        <taxon>Pentapetalae</taxon>
        <taxon>rosids</taxon>
        <taxon>malvids</taxon>
        <taxon>Myrtales</taxon>
        <taxon>Lythraceae</taxon>
        <taxon>Trapa</taxon>
    </lineage>
</organism>
<accession>A0AAN7L3S5</accession>
<comment type="caution">
    <text evidence="1">The sequence shown here is derived from an EMBL/GenBank/DDBJ whole genome shotgun (WGS) entry which is preliminary data.</text>
</comment>
<protein>
    <submittedName>
        <fullName evidence="1">Uncharacterized protein</fullName>
    </submittedName>
</protein>
<keyword evidence="2" id="KW-1185">Reference proteome</keyword>